<keyword evidence="2" id="KW-1185">Reference proteome</keyword>
<reference evidence="1" key="1">
    <citation type="submission" date="2024-03" db="EMBL/GenBank/DDBJ databases">
        <title>Whole genome sequecning of epiphytes from Marcgravia umbellata leaves.</title>
        <authorList>
            <person name="Kumar G."/>
            <person name="Savka M.A."/>
        </authorList>
    </citation>
    <scope>NUCLEOTIDE SEQUENCE</scope>
    <source>
        <strain evidence="1">RIT_BL5</strain>
    </source>
</reference>
<keyword evidence="1" id="KW-0378">Hydrolase</keyword>
<dbReference type="Proteomes" id="UP001380953">
    <property type="component" value="Unassembled WGS sequence"/>
</dbReference>
<evidence type="ECO:0000313" key="1">
    <source>
        <dbReference type="EMBL" id="MEJ8303284.1"/>
    </source>
</evidence>
<sequence>MNSTSEKMEQVVRAYNENEKHGVPFSGVIGVSGAYAQSAEAAYGYANRSEKIPNQAATRFGIASGCKVFTAVAICQLVEQGKLDFDTKLSECTDTAFPNFDPGINVHHLLTHSSGVPDYFDEEAMDDFEELWRERPTYGMTEVSHFLPLFAEQPMKFAPGKRFAYNNSGYILLGLIVEKVSGMKFRDYVQTHIFDSCGMNDSGYFRMDRLPERTALGYMDSEKDWKTNIFSLPAIGGPDGGAFTTTGDLDKFWDALLNYKLLSEKVTQKLLSPQIAEDEDTAYGYGIWIGMDGKQVRCRYIMGFDPGVSMVSRIYAQSGLRVHVLANVDGAAWQVAADVGASTRESECRKSPT</sequence>
<proteinExistence type="predicted"/>
<dbReference type="EC" id="3.1.1.103" evidence="1"/>
<organism evidence="1 2">
    <name type="scientific">Saccharibacillus sacchari</name>
    <dbReference type="NCBI Taxonomy" id="456493"/>
    <lineage>
        <taxon>Bacteria</taxon>
        <taxon>Bacillati</taxon>
        <taxon>Bacillota</taxon>
        <taxon>Bacilli</taxon>
        <taxon>Bacillales</taxon>
        <taxon>Paenibacillaceae</taxon>
        <taxon>Saccharibacillus</taxon>
    </lineage>
</organism>
<comment type="caution">
    <text evidence="1">The sequence shown here is derived from an EMBL/GenBank/DDBJ whole genome shotgun (WGS) entry which is preliminary data.</text>
</comment>
<accession>A0ACC6P8S0</accession>
<gene>
    <name evidence="1" type="ORF">WKI47_05060</name>
</gene>
<name>A0ACC6P8S0_9BACL</name>
<protein>
    <submittedName>
        <fullName evidence="1">Serine hydrolase domain-containing protein</fullName>
        <ecNumber evidence="1">3.1.1.103</ecNumber>
    </submittedName>
</protein>
<evidence type="ECO:0000313" key="2">
    <source>
        <dbReference type="Proteomes" id="UP001380953"/>
    </source>
</evidence>
<dbReference type="EMBL" id="JBBKAR010000016">
    <property type="protein sequence ID" value="MEJ8303284.1"/>
    <property type="molecule type" value="Genomic_DNA"/>
</dbReference>